<keyword evidence="2" id="KW-0378">Hydrolase</keyword>
<protein>
    <submittedName>
        <fullName evidence="2">Dienelactone hydrolase family protein</fullName>
    </submittedName>
</protein>
<evidence type="ECO:0000259" key="1">
    <source>
        <dbReference type="Pfam" id="PF01738"/>
    </source>
</evidence>
<dbReference type="EMBL" id="CP063231">
    <property type="protein sequence ID" value="URL59752.1"/>
    <property type="molecule type" value="Genomic_DNA"/>
</dbReference>
<dbReference type="PANTHER" id="PTHR46623">
    <property type="entry name" value="CARBOXYMETHYLENEBUTENOLIDASE-RELATED"/>
    <property type="match status" value="1"/>
</dbReference>
<dbReference type="Pfam" id="PF01738">
    <property type="entry name" value="DLH"/>
    <property type="match status" value="1"/>
</dbReference>
<dbReference type="Gene3D" id="3.40.50.1820">
    <property type="entry name" value="alpha/beta hydrolase"/>
    <property type="match status" value="1"/>
</dbReference>
<feature type="domain" description="Dienelactone hydrolase" evidence="1">
    <location>
        <begin position="16"/>
        <end position="220"/>
    </location>
</feature>
<accession>A0ABY4T7C8</accession>
<dbReference type="PANTHER" id="PTHR46623:SF6">
    <property type="entry name" value="ALPHA_BETA-HYDROLASES SUPERFAMILY PROTEIN"/>
    <property type="match status" value="1"/>
</dbReference>
<name>A0ABY4T7C8_9GAMM</name>
<dbReference type="GO" id="GO:0016787">
    <property type="term" value="F:hydrolase activity"/>
    <property type="evidence" value="ECO:0007669"/>
    <property type="project" value="UniProtKB-KW"/>
</dbReference>
<dbReference type="Proteomes" id="UP001056681">
    <property type="component" value="Chromosome"/>
</dbReference>
<dbReference type="SUPFAM" id="SSF53474">
    <property type="entry name" value="alpha/beta-Hydrolases"/>
    <property type="match status" value="1"/>
</dbReference>
<evidence type="ECO:0000313" key="2">
    <source>
        <dbReference type="EMBL" id="URL59752.1"/>
    </source>
</evidence>
<dbReference type="InterPro" id="IPR002925">
    <property type="entry name" value="Dienelactn_hydro"/>
</dbReference>
<proteinExistence type="predicted"/>
<sequence length="227" mass="24768">MGRTLILDTSRPPESVDAYLAEPSGTPKGGIVVIQEIFGVNAHIRSVADRFAEEGYVAIAPSLFDPVEKRVELGYDQDGMQKGVKLIGELGLLRPTQDVAIAARLIADQYGVKVGTVGYCWGGTVALLAALREGLPSSSYYGARNVPFLTEPAKANVIFHFGERDHSIPPEMVEKHRELKPEMDTWVYPADHGFNCDARASYDQPSADLAWERTLAFFARELGSAAT</sequence>
<dbReference type="RefSeq" id="WP_250340260.1">
    <property type="nucleotide sequence ID" value="NZ_CP063231.1"/>
</dbReference>
<gene>
    <name evidence="2" type="ORF">IM816_06585</name>
</gene>
<organism evidence="2 3">
    <name type="scientific">Luteibacter flocculans</name>
    <dbReference type="NCBI Taxonomy" id="2780091"/>
    <lineage>
        <taxon>Bacteria</taxon>
        <taxon>Pseudomonadati</taxon>
        <taxon>Pseudomonadota</taxon>
        <taxon>Gammaproteobacteria</taxon>
        <taxon>Lysobacterales</taxon>
        <taxon>Rhodanobacteraceae</taxon>
        <taxon>Luteibacter</taxon>
    </lineage>
</organism>
<keyword evidence="3" id="KW-1185">Reference proteome</keyword>
<dbReference type="InterPro" id="IPR029058">
    <property type="entry name" value="AB_hydrolase_fold"/>
</dbReference>
<reference evidence="2" key="1">
    <citation type="submission" date="2020-10" db="EMBL/GenBank/DDBJ databases">
        <title>Whole-genome sequence of Luteibacter sp. EIF3.</title>
        <authorList>
            <person name="Friedrich I."/>
            <person name="Hertel R."/>
            <person name="Daniel R."/>
        </authorList>
    </citation>
    <scope>NUCLEOTIDE SEQUENCE</scope>
    <source>
        <strain evidence="2">EIF3</strain>
    </source>
</reference>
<dbReference type="InterPro" id="IPR051049">
    <property type="entry name" value="Dienelactone_hydrolase-like"/>
</dbReference>
<evidence type="ECO:0000313" key="3">
    <source>
        <dbReference type="Proteomes" id="UP001056681"/>
    </source>
</evidence>